<comment type="caution">
    <text evidence="1">The sequence shown here is derived from an EMBL/GenBank/DDBJ whole genome shotgun (WGS) entry which is preliminary data.</text>
</comment>
<dbReference type="Proteomes" id="UP000053558">
    <property type="component" value="Unassembled WGS sequence"/>
</dbReference>
<accession>A0A5M3MDR3</accession>
<dbReference type="EMBL" id="JH711584">
    <property type="protein sequence ID" value="EIW77368.1"/>
    <property type="molecule type" value="Genomic_DNA"/>
</dbReference>
<reference evidence="2" key="1">
    <citation type="journal article" date="2012" name="Science">
        <title>The Paleozoic origin of enzymatic lignin decomposition reconstructed from 31 fungal genomes.</title>
        <authorList>
            <person name="Floudas D."/>
            <person name="Binder M."/>
            <person name="Riley R."/>
            <person name="Barry K."/>
            <person name="Blanchette R.A."/>
            <person name="Henrissat B."/>
            <person name="Martinez A.T."/>
            <person name="Otillar R."/>
            <person name="Spatafora J.W."/>
            <person name="Yadav J.S."/>
            <person name="Aerts A."/>
            <person name="Benoit I."/>
            <person name="Boyd A."/>
            <person name="Carlson A."/>
            <person name="Copeland A."/>
            <person name="Coutinho P.M."/>
            <person name="de Vries R.P."/>
            <person name="Ferreira P."/>
            <person name="Findley K."/>
            <person name="Foster B."/>
            <person name="Gaskell J."/>
            <person name="Glotzer D."/>
            <person name="Gorecki P."/>
            <person name="Heitman J."/>
            <person name="Hesse C."/>
            <person name="Hori C."/>
            <person name="Igarashi K."/>
            <person name="Jurgens J.A."/>
            <person name="Kallen N."/>
            <person name="Kersten P."/>
            <person name="Kohler A."/>
            <person name="Kuees U."/>
            <person name="Kumar T.K.A."/>
            <person name="Kuo A."/>
            <person name="LaButti K."/>
            <person name="Larrondo L.F."/>
            <person name="Lindquist E."/>
            <person name="Ling A."/>
            <person name="Lombard V."/>
            <person name="Lucas S."/>
            <person name="Lundell T."/>
            <person name="Martin R."/>
            <person name="McLaughlin D.J."/>
            <person name="Morgenstern I."/>
            <person name="Morin E."/>
            <person name="Murat C."/>
            <person name="Nagy L.G."/>
            <person name="Nolan M."/>
            <person name="Ohm R.A."/>
            <person name="Patyshakuliyeva A."/>
            <person name="Rokas A."/>
            <person name="Ruiz-Duenas F.J."/>
            <person name="Sabat G."/>
            <person name="Salamov A."/>
            <person name="Samejima M."/>
            <person name="Schmutz J."/>
            <person name="Slot J.C."/>
            <person name="St John F."/>
            <person name="Stenlid J."/>
            <person name="Sun H."/>
            <person name="Sun S."/>
            <person name="Syed K."/>
            <person name="Tsang A."/>
            <person name="Wiebenga A."/>
            <person name="Young D."/>
            <person name="Pisabarro A."/>
            <person name="Eastwood D.C."/>
            <person name="Martin F."/>
            <person name="Cullen D."/>
            <person name="Grigoriev I.V."/>
            <person name="Hibbett D.S."/>
        </authorList>
    </citation>
    <scope>NUCLEOTIDE SEQUENCE [LARGE SCALE GENOMIC DNA]</scope>
    <source>
        <strain evidence="2">RWD-64-598 SS2</strain>
    </source>
</reference>
<sequence>MSASATVILEPVQQASSDFPTKTIELSDGSDPTILGKEGGPFQAVCQPGNGYFPSFEPPKTGSRTLKAFHARLRYDAAQSKVFIENDADHYGSWVFRNVPEGVDFVPLGHDSGKQTPNYELIALDTVGAKTDLRTGDIIQLGWRQPEPSANSPSRASHLPVCARVTVTLPI</sequence>
<evidence type="ECO:0008006" key="3">
    <source>
        <dbReference type="Google" id="ProtNLM"/>
    </source>
</evidence>
<dbReference type="AlphaFoldDB" id="A0A5M3MDR3"/>
<protein>
    <recommendedName>
        <fullName evidence="3">FHA domain-containing protein</fullName>
    </recommendedName>
</protein>
<dbReference type="KEGG" id="cput:CONPUDRAFT_168313"/>
<proteinExistence type="predicted"/>
<dbReference type="GeneID" id="19205969"/>
<evidence type="ECO:0000313" key="2">
    <source>
        <dbReference type="Proteomes" id="UP000053558"/>
    </source>
</evidence>
<gene>
    <name evidence="1" type="ORF">CONPUDRAFT_168313</name>
</gene>
<evidence type="ECO:0000313" key="1">
    <source>
        <dbReference type="EMBL" id="EIW77368.1"/>
    </source>
</evidence>
<dbReference type="RefSeq" id="XP_007772750.1">
    <property type="nucleotide sequence ID" value="XM_007774560.1"/>
</dbReference>
<keyword evidence="2" id="KW-1185">Reference proteome</keyword>
<organism evidence="1 2">
    <name type="scientific">Coniophora puteana (strain RWD-64-598)</name>
    <name type="common">Brown rot fungus</name>
    <dbReference type="NCBI Taxonomy" id="741705"/>
    <lineage>
        <taxon>Eukaryota</taxon>
        <taxon>Fungi</taxon>
        <taxon>Dikarya</taxon>
        <taxon>Basidiomycota</taxon>
        <taxon>Agaricomycotina</taxon>
        <taxon>Agaricomycetes</taxon>
        <taxon>Agaricomycetidae</taxon>
        <taxon>Boletales</taxon>
        <taxon>Coniophorineae</taxon>
        <taxon>Coniophoraceae</taxon>
        <taxon>Coniophora</taxon>
    </lineage>
</organism>
<name>A0A5M3MDR3_CONPW</name>